<dbReference type="PROSITE" id="PS50949">
    <property type="entry name" value="HTH_GNTR"/>
    <property type="match status" value="1"/>
</dbReference>
<evidence type="ECO:0000259" key="5">
    <source>
        <dbReference type="PROSITE" id="PS50949"/>
    </source>
</evidence>
<dbReference type="Gene3D" id="1.10.10.10">
    <property type="entry name" value="Winged helix-like DNA-binding domain superfamily/Winged helix DNA-binding domain"/>
    <property type="match status" value="1"/>
</dbReference>
<keyword evidence="7" id="KW-1185">Reference proteome</keyword>
<evidence type="ECO:0000256" key="2">
    <source>
        <dbReference type="ARBA" id="ARBA00023125"/>
    </source>
</evidence>
<name>A0A947D0P5_9HYPH</name>
<dbReference type="Proteomes" id="UP000766595">
    <property type="component" value="Unassembled WGS sequence"/>
</dbReference>
<dbReference type="Gene3D" id="1.20.120.530">
    <property type="entry name" value="GntR ligand-binding domain-like"/>
    <property type="match status" value="1"/>
</dbReference>
<dbReference type="CDD" id="cd07377">
    <property type="entry name" value="WHTH_GntR"/>
    <property type="match status" value="1"/>
</dbReference>
<dbReference type="InterPro" id="IPR036390">
    <property type="entry name" value="WH_DNA-bd_sf"/>
</dbReference>
<keyword evidence="2" id="KW-0238">DNA-binding</keyword>
<dbReference type="SUPFAM" id="SSF48008">
    <property type="entry name" value="GntR ligand-binding domain-like"/>
    <property type="match status" value="1"/>
</dbReference>
<reference evidence="6 7" key="1">
    <citation type="submission" date="2021-06" db="EMBL/GenBank/DDBJ databases">
        <authorList>
            <person name="Grouzdev D.S."/>
            <person name="Koziaeva V."/>
        </authorList>
    </citation>
    <scope>NUCLEOTIDE SEQUENCE [LARGE SCALE GENOMIC DNA]</scope>
    <source>
        <strain evidence="6 7">22</strain>
    </source>
</reference>
<dbReference type="EMBL" id="JAHHZF010000002">
    <property type="protein sequence ID" value="MBT9288436.1"/>
    <property type="molecule type" value="Genomic_DNA"/>
</dbReference>
<dbReference type="SMART" id="SM00345">
    <property type="entry name" value="HTH_GNTR"/>
    <property type="match status" value="1"/>
</dbReference>
<evidence type="ECO:0000313" key="6">
    <source>
        <dbReference type="EMBL" id="MBT9288436.1"/>
    </source>
</evidence>
<evidence type="ECO:0000256" key="1">
    <source>
        <dbReference type="ARBA" id="ARBA00023015"/>
    </source>
</evidence>
<organism evidence="6 7">
    <name type="scientific">Prosthecodimorpha staleyi</name>
    <dbReference type="NCBI Taxonomy" id="2840188"/>
    <lineage>
        <taxon>Bacteria</taxon>
        <taxon>Pseudomonadati</taxon>
        <taxon>Pseudomonadota</taxon>
        <taxon>Alphaproteobacteria</taxon>
        <taxon>Hyphomicrobiales</taxon>
        <taxon>Ancalomicrobiaceae</taxon>
        <taxon>Prosthecodimorpha</taxon>
    </lineage>
</organism>
<dbReference type="Pfam" id="PF07729">
    <property type="entry name" value="FCD"/>
    <property type="match status" value="1"/>
</dbReference>
<dbReference type="PANTHER" id="PTHR43537">
    <property type="entry name" value="TRANSCRIPTIONAL REGULATOR, GNTR FAMILY"/>
    <property type="match status" value="1"/>
</dbReference>
<dbReference type="Pfam" id="PF00392">
    <property type="entry name" value="GntR"/>
    <property type="match status" value="1"/>
</dbReference>
<dbReference type="InterPro" id="IPR000524">
    <property type="entry name" value="Tscrpt_reg_HTH_GntR"/>
</dbReference>
<evidence type="ECO:0000256" key="4">
    <source>
        <dbReference type="SAM" id="MobiDB-lite"/>
    </source>
</evidence>
<dbReference type="InterPro" id="IPR036388">
    <property type="entry name" value="WH-like_DNA-bd_sf"/>
</dbReference>
<dbReference type="AlphaFoldDB" id="A0A947D0P5"/>
<keyword evidence="3" id="KW-0804">Transcription</keyword>
<dbReference type="GO" id="GO:0003700">
    <property type="term" value="F:DNA-binding transcription factor activity"/>
    <property type="evidence" value="ECO:0007669"/>
    <property type="project" value="InterPro"/>
</dbReference>
<evidence type="ECO:0000313" key="7">
    <source>
        <dbReference type="Proteomes" id="UP000766595"/>
    </source>
</evidence>
<dbReference type="SUPFAM" id="SSF46785">
    <property type="entry name" value="Winged helix' DNA-binding domain"/>
    <property type="match status" value="1"/>
</dbReference>
<dbReference type="InterPro" id="IPR008920">
    <property type="entry name" value="TF_FadR/GntR_C"/>
</dbReference>
<proteinExistence type="predicted"/>
<dbReference type="InterPro" id="IPR011711">
    <property type="entry name" value="GntR_C"/>
</dbReference>
<keyword evidence="1" id="KW-0805">Transcription regulation</keyword>
<dbReference type="GO" id="GO:0003677">
    <property type="term" value="F:DNA binding"/>
    <property type="evidence" value="ECO:0007669"/>
    <property type="project" value="UniProtKB-KW"/>
</dbReference>
<dbReference type="RefSeq" id="WP_261967123.1">
    <property type="nucleotide sequence ID" value="NZ_JAHHZF010000002.1"/>
</dbReference>
<dbReference type="SMART" id="SM00895">
    <property type="entry name" value="FCD"/>
    <property type="match status" value="1"/>
</dbReference>
<gene>
    <name evidence="6" type="ORF">KL771_03185</name>
</gene>
<evidence type="ECO:0000256" key="3">
    <source>
        <dbReference type="ARBA" id="ARBA00023163"/>
    </source>
</evidence>
<protein>
    <submittedName>
        <fullName evidence="6">GntR family transcriptional regulator</fullName>
    </submittedName>
</protein>
<accession>A0A947D0P5</accession>
<comment type="caution">
    <text evidence="6">The sequence shown here is derived from an EMBL/GenBank/DDBJ whole genome shotgun (WGS) entry which is preliminary data.</text>
</comment>
<feature type="region of interest" description="Disordered" evidence="4">
    <location>
        <begin position="1"/>
        <end position="40"/>
    </location>
</feature>
<dbReference type="PANTHER" id="PTHR43537:SF39">
    <property type="entry name" value="HTH-TYPE TRANSCRIPTIONAL REGULATOR MCBR"/>
    <property type="match status" value="1"/>
</dbReference>
<feature type="domain" description="HTH gntR-type" evidence="5">
    <location>
        <begin position="38"/>
        <end position="105"/>
    </location>
</feature>
<sequence length="247" mass="26713">MPSRSRTAAPLEIERPGRARPVRTAAAGSAQDGAPPPAPIHDQVYDALKTAIVTGRIVPGRAVTLRGLAATLGVSPMPVREAIRRISAEGGLVIHPNRRVSVPDMTRARFDEVVAARSLLEPEAAARALPHIDAARLARIRAADDDIERALETGDVEDYMASNHRFHFEIYGAARSEVLVPLIESVWLRFGPFMRLVYGRFGTAILIDQHERAIEAIAARDEAGLRAAIRADILDGMNEIGAASLVD</sequence>